<dbReference type="AlphaFoldDB" id="A0AAN6ZBT2"/>
<evidence type="ECO:0000313" key="8">
    <source>
        <dbReference type="EMBL" id="KAK4132038.1"/>
    </source>
</evidence>
<reference evidence="8" key="1">
    <citation type="journal article" date="2023" name="Mol. Phylogenet. Evol.">
        <title>Genome-scale phylogeny and comparative genomics of the fungal order Sordariales.</title>
        <authorList>
            <person name="Hensen N."/>
            <person name="Bonometti L."/>
            <person name="Westerberg I."/>
            <person name="Brannstrom I.O."/>
            <person name="Guillou S."/>
            <person name="Cros-Aarteil S."/>
            <person name="Calhoun S."/>
            <person name="Haridas S."/>
            <person name="Kuo A."/>
            <person name="Mondo S."/>
            <person name="Pangilinan J."/>
            <person name="Riley R."/>
            <person name="LaButti K."/>
            <person name="Andreopoulos B."/>
            <person name="Lipzen A."/>
            <person name="Chen C."/>
            <person name="Yan M."/>
            <person name="Daum C."/>
            <person name="Ng V."/>
            <person name="Clum A."/>
            <person name="Steindorff A."/>
            <person name="Ohm R.A."/>
            <person name="Martin F."/>
            <person name="Silar P."/>
            <person name="Natvig D.O."/>
            <person name="Lalanne C."/>
            <person name="Gautier V."/>
            <person name="Ament-Velasquez S.L."/>
            <person name="Kruys A."/>
            <person name="Hutchinson M.I."/>
            <person name="Powell A.J."/>
            <person name="Barry K."/>
            <person name="Miller A.N."/>
            <person name="Grigoriev I.V."/>
            <person name="Debuchy R."/>
            <person name="Gladieux P."/>
            <person name="Hiltunen Thoren M."/>
            <person name="Johannesson H."/>
        </authorList>
    </citation>
    <scope>NUCLEOTIDE SEQUENCE</scope>
    <source>
        <strain evidence="8">CBS 123565</strain>
    </source>
</reference>
<protein>
    <recommendedName>
        <fullName evidence="7">RING-type domain-containing protein</fullName>
    </recommendedName>
</protein>
<gene>
    <name evidence="8" type="ORF">BT67DRAFT_133609</name>
</gene>
<keyword evidence="9" id="KW-1185">Reference proteome</keyword>
<keyword evidence="1" id="KW-0479">Metal-binding</keyword>
<evidence type="ECO:0000256" key="2">
    <source>
        <dbReference type="ARBA" id="ARBA00022771"/>
    </source>
</evidence>
<dbReference type="Proteomes" id="UP001304895">
    <property type="component" value="Unassembled WGS sequence"/>
</dbReference>
<accession>A0AAN6ZBT2</accession>
<dbReference type="SMART" id="SM00184">
    <property type="entry name" value="RING"/>
    <property type="match status" value="1"/>
</dbReference>
<evidence type="ECO:0000259" key="7">
    <source>
        <dbReference type="PROSITE" id="PS50089"/>
    </source>
</evidence>
<keyword evidence="6" id="KW-0812">Transmembrane</keyword>
<dbReference type="EMBL" id="MU853420">
    <property type="protein sequence ID" value="KAK4132038.1"/>
    <property type="molecule type" value="Genomic_DNA"/>
</dbReference>
<feature type="transmembrane region" description="Helical" evidence="6">
    <location>
        <begin position="20"/>
        <end position="37"/>
    </location>
</feature>
<dbReference type="Pfam" id="PF13639">
    <property type="entry name" value="zf-RING_2"/>
    <property type="match status" value="1"/>
</dbReference>
<reference evidence="8" key="2">
    <citation type="submission" date="2023-05" db="EMBL/GenBank/DDBJ databases">
        <authorList>
            <consortium name="Lawrence Berkeley National Laboratory"/>
            <person name="Steindorff A."/>
            <person name="Hensen N."/>
            <person name="Bonometti L."/>
            <person name="Westerberg I."/>
            <person name="Brannstrom I.O."/>
            <person name="Guillou S."/>
            <person name="Cros-Aarteil S."/>
            <person name="Calhoun S."/>
            <person name="Haridas S."/>
            <person name="Kuo A."/>
            <person name="Mondo S."/>
            <person name="Pangilinan J."/>
            <person name="Riley R."/>
            <person name="Labutti K."/>
            <person name="Andreopoulos B."/>
            <person name="Lipzen A."/>
            <person name="Chen C."/>
            <person name="Yanf M."/>
            <person name="Daum C."/>
            <person name="Ng V."/>
            <person name="Clum A."/>
            <person name="Ohm R."/>
            <person name="Martin F."/>
            <person name="Silar P."/>
            <person name="Natvig D."/>
            <person name="Lalanne C."/>
            <person name="Gautier V."/>
            <person name="Ament-Velasquez S.L."/>
            <person name="Kruys A."/>
            <person name="Hutchinson M.I."/>
            <person name="Powell A.J."/>
            <person name="Barry K."/>
            <person name="Miller A.N."/>
            <person name="Grigoriev I.V."/>
            <person name="Debuchy R."/>
            <person name="Gladieux P."/>
            <person name="Thoren M.H."/>
            <person name="Johannesson H."/>
        </authorList>
    </citation>
    <scope>NUCLEOTIDE SEQUENCE</scope>
    <source>
        <strain evidence="8">CBS 123565</strain>
    </source>
</reference>
<name>A0AAN6ZBT2_9PEZI</name>
<evidence type="ECO:0000256" key="4">
    <source>
        <dbReference type="PROSITE-ProRule" id="PRU00175"/>
    </source>
</evidence>
<evidence type="ECO:0000313" key="9">
    <source>
        <dbReference type="Proteomes" id="UP001304895"/>
    </source>
</evidence>
<dbReference type="PROSITE" id="PS50089">
    <property type="entry name" value="ZF_RING_2"/>
    <property type="match status" value="1"/>
</dbReference>
<dbReference type="SUPFAM" id="SSF57850">
    <property type="entry name" value="RING/U-box"/>
    <property type="match status" value="1"/>
</dbReference>
<dbReference type="PANTHER" id="PTHR45798:SF97">
    <property type="entry name" value="ALCOHOL-SENSITIVE RING FINGER PROTEIN 1"/>
    <property type="match status" value="1"/>
</dbReference>
<dbReference type="PANTHER" id="PTHR45798">
    <property type="entry name" value="RING-H2 FINGER PROTEIN ATL61-RELATED-RELATED"/>
    <property type="match status" value="1"/>
</dbReference>
<dbReference type="GO" id="GO:0008270">
    <property type="term" value="F:zinc ion binding"/>
    <property type="evidence" value="ECO:0007669"/>
    <property type="project" value="UniProtKB-KW"/>
</dbReference>
<keyword evidence="6" id="KW-1133">Transmembrane helix</keyword>
<dbReference type="InterPro" id="IPR013083">
    <property type="entry name" value="Znf_RING/FYVE/PHD"/>
</dbReference>
<evidence type="ECO:0000256" key="1">
    <source>
        <dbReference type="ARBA" id="ARBA00022723"/>
    </source>
</evidence>
<comment type="caution">
    <text evidence="8">The sequence shown here is derived from an EMBL/GenBank/DDBJ whole genome shotgun (WGS) entry which is preliminary data.</text>
</comment>
<proteinExistence type="predicted"/>
<evidence type="ECO:0000256" key="3">
    <source>
        <dbReference type="ARBA" id="ARBA00022833"/>
    </source>
</evidence>
<dbReference type="Gene3D" id="3.30.40.10">
    <property type="entry name" value="Zinc/RING finger domain, C3HC4 (zinc finger)"/>
    <property type="match status" value="1"/>
</dbReference>
<dbReference type="InterPro" id="IPR052788">
    <property type="entry name" value="RING-type_E3_ligase_ATL"/>
</dbReference>
<feature type="region of interest" description="Disordered" evidence="5">
    <location>
        <begin position="113"/>
        <end position="134"/>
    </location>
</feature>
<keyword evidence="2 4" id="KW-0863">Zinc-finger</keyword>
<organism evidence="8 9">
    <name type="scientific">Trichocladium antarcticum</name>
    <dbReference type="NCBI Taxonomy" id="1450529"/>
    <lineage>
        <taxon>Eukaryota</taxon>
        <taxon>Fungi</taxon>
        <taxon>Dikarya</taxon>
        <taxon>Ascomycota</taxon>
        <taxon>Pezizomycotina</taxon>
        <taxon>Sordariomycetes</taxon>
        <taxon>Sordariomycetidae</taxon>
        <taxon>Sordariales</taxon>
        <taxon>Chaetomiaceae</taxon>
        <taxon>Trichocladium</taxon>
    </lineage>
</organism>
<feature type="domain" description="RING-type" evidence="7">
    <location>
        <begin position="142"/>
        <end position="184"/>
    </location>
</feature>
<dbReference type="InterPro" id="IPR001841">
    <property type="entry name" value="Znf_RING"/>
</dbReference>
<dbReference type="CDD" id="cd16454">
    <property type="entry name" value="RING-H2_PA-TM-RING"/>
    <property type="match status" value="1"/>
</dbReference>
<sequence length="214" mass="24060">MPADSEKPPVPHANTPTVSVILSIAVAIIILICIYAARRTSTLVVIRETISGRRRIPQERQGLGREALQSIPVVKYNEELLAEHTEPGRVRVSRCTRILQAIRFPKPSGNNAGLPPGRTWYSPRPRPTQPISYQQSHSRNSCAICTEDFVHGVDVRQLQCGHLFHPHCIDHWLLDLAVTCPLCRVNLQEKAVHSVQEPQRVLLVNIRSSRSERV</sequence>
<keyword evidence="3" id="KW-0862">Zinc</keyword>
<keyword evidence="6" id="KW-0472">Membrane</keyword>
<evidence type="ECO:0000256" key="5">
    <source>
        <dbReference type="SAM" id="MobiDB-lite"/>
    </source>
</evidence>
<evidence type="ECO:0000256" key="6">
    <source>
        <dbReference type="SAM" id="Phobius"/>
    </source>
</evidence>